<organism evidence="3 4">
    <name type="scientific">Tilletia caries</name>
    <name type="common">wheat bunt fungus</name>
    <dbReference type="NCBI Taxonomy" id="13290"/>
    <lineage>
        <taxon>Eukaryota</taxon>
        <taxon>Fungi</taxon>
        <taxon>Dikarya</taxon>
        <taxon>Basidiomycota</taxon>
        <taxon>Ustilaginomycotina</taxon>
        <taxon>Exobasidiomycetes</taxon>
        <taxon>Tilletiales</taxon>
        <taxon>Tilletiaceae</taxon>
        <taxon>Tilletia</taxon>
    </lineage>
</organism>
<feature type="compositionally biased region" description="Pro residues" evidence="1">
    <location>
        <begin position="561"/>
        <end position="572"/>
    </location>
</feature>
<feature type="compositionally biased region" description="Basic and acidic residues" evidence="1">
    <location>
        <begin position="313"/>
        <end position="324"/>
    </location>
</feature>
<dbReference type="PANTHER" id="PTHR47718">
    <property type="entry name" value="OS01G0519700 PROTEIN"/>
    <property type="match status" value="1"/>
</dbReference>
<dbReference type="AlphaFoldDB" id="A0A8T8SN52"/>
<sequence>MIETLQRFGDVVIADVAQGRNMYQMPLNVFCVVDGAGRTRNVAYVVQDRQDHDAHQWALQQLVSASGSKPSVIMSDQDAAFMSAVRKVCPDANHLLCLWHLWKNVRRNLVSKLRDQWSQFCQRFWLVYRAPSPKAFETRWNEMLRIFPRTRPYLETFQYPNRRSWAAAWTRTQFTANTRTTGRVESENGVNKMLSSRKTTLMELFPRLLQRAAQQGDSGDGNSSFLSRNADAVEDYFQEAVDAVRAQCTIWPRRQIHEQMSQAMFYRLPQSMASDTLEQRSDQEDTAARDKEENGQTKVSGVKEPMPVGSSKSPRDSDTDREEGSPFDEAGVDDDVDMNIQEDEDIARELPNDEQNTGLDAEYLADMIGSSGLKLHRWYIDPTSAAKSTPIQLRAPALAVDPPEKAVPVQLPGNTDIENAPTPGPGVKMPKVHAYHRATAATNNIMKALSTETRVKKFETMLENFFTALRSPVLAPTPQPPRHAASASTATASNSVLAPPPAAETLASFEGPLLAEDVAAGVYGGYTIQRTLGIGAFSRVVFAVRPDSTLSPDLHAQLLTTPPPSPAPAAPT</sequence>
<proteinExistence type="predicted"/>
<accession>A0A8T8SN52</accession>
<gene>
    <name evidence="3" type="ORF">A4X03_0g7635</name>
</gene>
<feature type="region of interest" description="Disordered" evidence="1">
    <location>
        <begin position="553"/>
        <end position="572"/>
    </location>
</feature>
<feature type="region of interest" description="Disordered" evidence="1">
    <location>
        <begin position="274"/>
        <end position="337"/>
    </location>
</feature>
<evidence type="ECO:0000256" key="1">
    <source>
        <dbReference type="SAM" id="MobiDB-lite"/>
    </source>
</evidence>
<feature type="compositionally biased region" description="Low complexity" evidence="1">
    <location>
        <begin position="484"/>
        <end position="493"/>
    </location>
</feature>
<reference evidence="3" key="1">
    <citation type="submission" date="2016-04" db="EMBL/GenBank/DDBJ databases">
        <authorList>
            <person name="Nguyen H.D."/>
            <person name="Kesanakurti P."/>
            <person name="Cullis J."/>
            <person name="Levesque C.A."/>
            <person name="Hambleton S."/>
        </authorList>
    </citation>
    <scope>NUCLEOTIDE SEQUENCE</scope>
    <source>
        <strain evidence="3">DAOMC 238032</strain>
    </source>
</reference>
<feature type="region of interest" description="Disordered" evidence="1">
    <location>
        <begin position="473"/>
        <end position="497"/>
    </location>
</feature>
<reference evidence="3" key="2">
    <citation type="journal article" date="2019" name="IMA Fungus">
        <title>Genome sequencing and comparison of five Tilletia species to identify candidate genes for the detection of regulated species infecting wheat.</title>
        <authorList>
            <person name="Nguyen H.D.T."/>
            <person name="Sultana T."/>
            <person name="Kesanakurti P."/>
            <person name="Hambleton S."/>
        </authorList>
    </citation>
    <scope>NUCLEOTIDE SEQUENCE</scope>
    <source>
        <strain evidence="3">DAOMC 238032</strain>
    </source>
</reference>
<feature type="compositionally biased region" description="Basic and acidic residues" evidence="1">
    <location>
        <begin position="277"/>
        <end position="295"/>
    </location>
</feature>
<dbReference type="PANTHER" id="PTHR47718:SF6">
    <property type="entry name" value="PROTEIN FAR1-RELATED SEQUENCE"/>
    <property type="match status" value="1"/>
</dbReference>
<comment type="caution">
    <text evidence="3">The sequence shown here is derived from an EMBL/GenBank/DDBJ whole genome shotgun (WGS) entry which is preliminary data.</text>
</comment>
<dbReference type="InterPro" id="IPR018289">
    <property type="entry name" value="MULE_transposase_dom"/>
</dbReference>
<evidence type="ECO:0000313" key="4">
    <source>
        <dbReference type="Proteomes" id="UP000077671"/>
    </source>
</evidence>
<dbReference type="Pfam" id="PF10551">
    <property type="entry name" value="MULE"/>
    <property type="match status" value="1"/>
</dbReference>
<feature type="domain" description="MULE transposase" evidence="2">
    <location>
        <begin position="20"/>
        <end position="104"/>
    </location>
</feature>
<evidence type="ECO:0000259" key="2">
    <source>
        <dbReference type="Pfam" id="PF10551"/>
    </source>
</evidence>
<dbReference type="Proteomes" id="UP000077671">
    <property type="component" value="Unassembled WGS sequence"/>
</dbReference>
<dbReference type="EMBL" id="LWDD02001895">
    <property type="protein sequence ID" value="KAE8244025.1"/>
    <property type="molecule type" value="Genomic_DNA"/>
</dbReference>
<protein>
    <recommendedName>
        <fullName evidence="2">MULE transposase domain-containing protein</fullName>
    </recommendedName>
</protein>
<name>A0A8T8SN52_9BASI</name>
<evidence type="ECO:0000313" key="3">
    <source>
        <dbReference type="EMBL" id="KAE8244025.1"/>
    </source>
</evidence>